<evidence type="ECO:0000313" key="2">
    <source>
        <dbReference type="EMBL" id="RKK23325.1"/>
    </source>
</evidence>
<comment type="caution">
    <text evidence="2">The sequence shown here is derived from an EMBL/GenBank/DDBJ whole genome shotgun (WGS) entry which is preliminary data.</text>
</comment>
<feature type="chain" id="PRO_5018020814" evidence="1">
    <location>
        <begin position="19"/>
        <end position="40"/>
    </location>
</feature>
<evidence type="ECO:0000313" key="3">
    <source>
        <dbReference type="Proteomes" id="UP000270866"/>
    </source>
</evidence>
<reference evidence="2 3" key="1">
    <citation type="journal article" date="2018" name="Sci. Rep.">
        <title>Characterisation of pathogen-specific regions and novel effector candidates in Fusarium oxysporum f. sp. cepae.</title>
        <authorList>
            <person name="Armitage A.D."/>
            <person name="Taylor A."/>
            <person name="Sobczyk M.K."/>
            <person name="Baxter L."/>
            <person name="Greenfield B.P."/>
            <person name="Bates H.J."/>
            <person name="Wilson F."/>
            <person name="Jackson A.C."/>
            <person name="Ott S."/>
            <person name="Harrison R.J."/>
            <person name="Clarkson J.P."/>
        </authorList>
    </citation>
    <scope>NUCLEOTIDE SEQUENCE [LARGE SCALE GENOMIC DNA]</scope>
    <source>
        <strain evidence="2 3">FoC_Fus2</strain>
    </source>
</reference>
<accession>A0A3L6NX62</accession>
<name>A0A3L6NX62_FUSOX</name>
<dbReference type="AlphaFoldDB" id="A0A3L6NX62"/>
<organism evidence="2 3">
    <name type="scientific">Fusarium oxysporum f. sp. cepae</name>
    <dbReference type="NCBI Taxonomy" id="396571"/>
    <lineage>
        <taxon>Eukaryota</taxon>
        <taxon>Fungi</taxon>
        <taxon>Dikarya</taxon>
        <taxon>Ascomycota</taxon>
        <taxon>Pezizomycotina</taxon>
        <taxon>Sordariomycetes</taxon>
        <taxon>Hypocreomycetidae</taxon>
        <taxon>Hypocreales</taxon>
        <taxon>Nectriaceae</taxon>
        <taxon>Fusarium</taxon>
        <taxon>Fusarium oxysporum species complex</taxon>
    </lineage>
</organism>
<feature type="signal peptide" evidence="1">
    <location>
        <begin position="1"/>
        <end position="18"/>
    </location>
</feature>
<dbReference type="EMBL" id="MRCU01000003">
    <property type="protein sequence ID" value="RKK23325.1"/>
    <property type="molecule type" value="Genomic_DNA"/>
</dbReference>
<evidence type="ECO:0000256" key="1">
    <source>
        <dbReference type="SAM" id="SignalP"/>
    </source>
</evidence>
<protein>
    <submittedName>
        <fullName evidence="2">Uncharacterized protein</fullName>
    </submittedName>
</protein>
<dbReference type="Proteomes" id="UP000270866">
    <property type="component" value="Chromosome 5"/>
</dbReference>
<sequence>MLMHVLTQILFYEFVVSARAYAAIVKLNSKSHGALVPPGS</sequence>
<keyword evidence="1" id="KW-0732">Signal</keyword>
<gene>
    <name evidence="2" type="ORF">BFJ65_g5896</name>
</gene>
<proteinExistence type="predicted"/>